<dbReference type="Proteomes" id="UP000298656">
    <property type="component" value="Chromosome 2"/>
</dbReference>
<feature type="transmembrane region" description="Helical" evidence="8">
    <location>
        <begin position="94"/>
        <end position="115"/>
    </location>
</feature>
<keyword evidence="2" id="KW-1003">Cell membrane</keyword>
<keyword evidence="6 8" id="KW-0472">Membrane</keyword>
<comment type="similarity">
    <text evidence="7">Belongs to the glycosyltransferase 87 family.</text>
</comment>
<evidence type="ECO:0000256" key="4">
    <source>
        <dbReference type="ARBA" id="ARBA00022692"/>
    </source>
</evidence>
<dbReference type="RefSeq" id="WP_137337605.1">
    <property type="nucleotide sequence ID" value="NZ_CP040078.1"/>
</dbReference>
<feature type="transmembrane region" description="Helical" evidence="8">
    <location>
        <begin position="166"/>
        <end position="190"/>
    </location>
</feature>
<organism evidence="9 10">
    <name type="scientific">Trinickia violacea</name>
    <dbReference type="NCBI Taxonomy" id="2571746"/>
    <lineage>
        <taxon>Bacteria</taxon>
        <taxon>Pseudomonadati</taxon>
        <taxon>Pseudomonadota</taxon>
        <taxon>Betaproteobacteria</taxon>
        <taxon>Burkholderiales</taxon>
        <taxon>Burkholderiaceae</taxon>
        <taxon>Trinickia</taxon>
    </lineage>
</organism>
<keyword evidence="4 8" id="KW-0812">Transmembrane</keyword>
<evidence type="ECO:0000313" key="10">
    <source>
        <dbReference type="Proteomes" id="UP000298656"/>
    </source>
</evidence>
<dbReference type="InterPro" id="IPR018584">
    <property type="entry name" value="GT87"/>
</dbReference>
<evidence type="ECO:0000256" key="7">
    <source>
        <dbReference type="ARBA" id="ARBA00024033"/>
    </source>
</evidence>
<keyword evidence="10" id="KW-1185">Reference proteome</keyword>
<accession>A0A4P8J1T5</accession>
<feature type="transmembrane region" description="Helical" evidence="8">
    <location>
        <begin position="127"/>
        <end position="160"/>
    </location>
</feature>
<dbReference type="KEGG" id="tvl:FAZ95_26565"/>
<feature type="transmembrane region" description="Helical" evidence="8">
    <location>
        <begin position="197"/>
        <end position="221"/>
    </location>
</feature>
<dbReference type="OrthoDB" id="8962495at2"/>
<keyword evidence="3" id="KW-0808">Transferase</keyword>
<keyword evidence="5 8" id="KW-1133">Transmembrane helix</keyword>
<dbReference type="Pfam" id="PF09594">
    <property type="entry name" value="GT87"/>
    <property type="match status" value="1"/>
</dbReference>
<evidence type="ECO:0000256" key="1">
    <source>
        <dbReference type="ARBA" id="ARBA00004651"/>
    </source>
</evidence>
<evidence type="ECO:0000256" key="5">
    <source>
        <dbReference type="ARBA" id="ARBA00022989"/>
    </source>
</evidence>
<evidence type="ECO:0000256" key="6">
    <source>
        <dbReference type="ARBA" id="ARBA00023136"/>
    </source>
</evidence>
<feature type="transmembrane region" description="Helical" evidence="8">
    <location>
        <begin position="350"/>
        <end position="372"/>
    </location>
</feature>
<dbReference type="AlphaFoldDB" id="A0A4P8J1T5"/>
<evidence type="ECO:0000313" key="9">
    <source>
        <dbReference type="EMBL" id="QCP54847.1"/>
    </source>
</evidence>
<proteinExistence type="inferred from homology"/>
<dbReference type="EMBL" id="CP040078">
    <property type="protein sequence ID" value="QCP54847.1"/>
    <property type="molecule type" value="Genomic_DNA"/>
</dbReference>
<evidence type="ECO:0000256" key="2">
    <source>
        <dbReference type="ARBA" id="ARBA00022475"/>
    </source>
</evidence>
<sequence length="392" mass="42219">MLLLLVLFMVAWAGVSHGFTTEAVARPGVDFSVFWAASYLMLHGAPWQAYDHIVFATTEHALFTLYGKADFLPWLYPPTYLVAVTPLALLPVRVAHLLFVAGSVLVFASGALRVSGLARSVGGWRTAAFLVAACPCVFVTSVFGQNALLTAAMAAFAVYWLERHPVRAGLCIGLLAIKPQMAVVFPFVLIAAGAWRVFAVAALSGAAFAAISAWICGMRALQGFFVNLRLGRELILEHSVRFHLASPTTFAALRLDDVPLVPAYLAQSAVAAIAIAAACVVWKRSRDTSMRAAVLVTATLLSNPYLWHYELAWLGIALACLTASGLSGGWRRGEQGVIVLGWLLPLYEFFNPGVLLPQVGPIVLLLVLWVILRRTNAHIRAHIANCGAAYAP</sequence>
<evidence type="ECO:0000256" key="3">
    <source>
        <dbReference type="ARBA" id="ARBA00022679"/>
    </source>
</evidence>
<gene>
    <name evidence="9" type="ORF">FAZ95_26565</name>
</gene>
<name>A0A4P8J1T5_9BURK</name>
<dbReference type="GO" id="GO:0016758">
    <property type="term" value="F:hexosyltransferase activity"/>
    <property type="evidence" value="ECO:0007669"/>
    <property type="project" value="InterPro"/>
</dbReference>
<feature type="transmembrane region" description="Helical" evidence="8">
    <location>
        <begin position="263"/>
        <end position="282"/>
    </location>
</feature>
<comment type="subcellular location">
    <subcellularLocation>
        <location evidence="1">Cell membrane</location>
        <topology evidence="1">Multi-pass membrane protein</topology>
    </subcellularLocation>
</comment>
<dbReference type="GO" id="GO:0005886">
    <property type="term" value="C:plasma membrane"/>
    <property type="evidence" value="ECO:0007669"/>
    <property type="project" value="UniProtKB-SubCell"/>
</dbReference>
<evidence type="ECO:0000256" key="8">
    <source>
        <dbReference type="SAM" id="Phobius"/>
    </source>
</evidence>
<protein>
    <submittedName>
        <fullName evidence="9">DUF2029 domain-containing protein</fullName>
    </submittedName>
</protein>
<reference evidence="9 10" key="1">
    <citation type="submission" date="2019-05" db="EMBL/GenBank/DDBJ databases">
        <title>Burkholderia sp. DHOD12, isolated from subtropical forest soil.</title>
        <authorList>
            <person name="Gao Z.-H."/>
            <person name="Qiu L.-H."/>
        </authorList>
    </citation>
    <scope>NUCLEOTIDE SEQUENCE [LARGE SCALE GENOMIC DNA]</scope>
    <source>
        <strain evidence="9 10">DHOD12</strain>
    </source>
</reference>
<feature type="transmembrane region" description="Helical" evidence="8">
    <location>
        <begin position="311"/>
        <end position="330"/>
    </location>
</feature>